<dbReference type="InterPro" id="IPR011583">
    <property type="entry name" value="Chitinase_II/V-like_cat"/>
</dbReference>
<dbReference type="Pfam" id="PF00704">
    <property type="entry name" value="Glyco_hydro_18"/>
    <property type="match status" value="1"/>
</dbReference>
<protein>
    <submittedName>
        <fullName evidence="2">Chitinase</fullName>
    </submittedName>
</protein>
<name>A0A0G0EWG2_9BACT</name>
<sequence>MMKNFIVLVVLFIIGGFVWKQFPIVKNIQTKLNSTASTTPTSSSANRIAGIRKIQKKESIFVPDWNLKDETILHNGYDRWIYFGGNEKIATFTGSLKEKELWMTIKVTNLDELTLSRSEISNLENVGQLTKFRGIVLDLEINGLASDEFIRQINEGVKKLYQEVKKKNLKFAVGVYGDTFFRKRPVNLEFINKNSDEIMVMAYDFSKSYGEPGPNYPYSEFKRMVSDFLKFVPAEKLTFVFGMYGYDWRLKDGKPLGTAGALTLSQIKKNFLGKKCYEKNCVVSTDEDSKEKHVTYEDEATHSIYFEDVESAGIKIKYLKEWGIGSVAYWAWGYF</sequence>
<dbReference type="Proteomes" id="UP000034457">
    <property type="component" value="Unassembled WGS sequence"/>
</dbReference>
<evidence type="ECO:0000259" key="1">
    <source>
        <dbReference type="PROSITE" id="PS51910"/>
    </source>
</evidence>
<dbReference type="Gene3D" id="3.10.50.10">
    <property type="match status" value="1"/>
</dbReference>
<dbReference type="GO" id="GO:0008061">
    <property type="term" value="F:chitin binding"/>
    <property type="evidence" value="ECO:0007669"/>
    <property type="project" value="InterPro"/>
</dbReference>
<feature type="domain" description="GH18" evidence="1">
    <location>
        <begin position="1"/>
        <end position="335"/>
    </location>
</feature>
<dbReference type="PANTHER" id="PTHR46066:SF2">
    <property type="entry name" value="CHITINASE DOMAIN-CONTAINING PROTEIN 1"/>
    <property type="match status" value="1"/>
</dbReference>
<dbReference type="AlphaFoldDB" id="A0A0G0EWG2"/>
<comment type="caution">
    <text evidence="2">The sequence shown here is derived from an EMBL/GenBank/DDBJ whole genome shotgun (WGS) entry which is preliminary data.</text>
</comment>
<dbReference type="STRING" id="1618478.UR68_C0035G0002"/>
<evidence type="ECO:0000313" key="2">
    <source>
        <dbReference type="EMBL" id="KKP71477.1"/>
    </source>
</evidence>
<dbReference type="EMBL" id="LBQC01000035">
    <property type="protein sequence ID" value="KKP71477.1"/>
    <property type="molecule type" value="Genomic_DNA"/>
</dbReference>
<dbReference type="SUPFAM" id="SSF51445">
    <property type="entry name" value="(Trans)glycosidases"/>
    <property type="match status" value="1"/>
</dbReference>
<dbReference type="PANTHER" id="PTHR46066">
    <property type="entry name" value="CHITINASE DOMAIN-CONTAINING PROTEIN 1 FAMILY MEMBER"/>
    <property type="match status" value="1"/>
</dbReference>
<gene>
    <name evidence="2" type="ORF">UR68_C0035G0002</name>
</gene>
<dbReference type="InterPro" id="IPR017853">
    <property type="entry name" value="GH"/>
</dbReference>
<reference evidence="2 3" key="1">
    <citation type="journal article" date="2015" name="Nature">
        <title>rRNA introns, odd ribosomes, and small enigmatic genomes across a large radiation of phyla.</title>
        <authorList>
            <person name="Brown C.T."/>
            <person name="Hug L.A."/>
            <person name="Thomas B.C."/>
            <person name="Sharon I."/>
            <person name="Castelle C.J."/>
            <person name="Singh A."/>
            <person name="Wilkins M.J."/>
            <person name="Williams K.H."/>
            <person name="Banfield J.F."/>
        </authorList>
    </citation>
    <scope>NUCLEOTIDE SEQUENCE [LARGE SCALE GENOMIC DNA]</scope>
</reference>
<dbReference type="InterPro" id="IPR029070">
    <property type="entry name" value="Chitinase_insertion_sf"/>
</dbReference>
<organism evidence="2 3">
    <name type="scientific">Candidatus Roizmanbacteria bacterium GW2011_GWA2_35_19</name>
    <dbReference type="NCBI Taxonomy" id="1618478"/>
    <lineage>
        <taxon>Bacteria</taxon>
        <taxon>Candidatus Roizmaniibacteriota</taxon>
    </lineage>
</organism>
<evidence type="ECO:0000313" key="3">
    <source>
        <dbReference type="Proteomes" id="UP000034457"/>
    </source>
</evidence>
<dbReference type="PROSITE" id="PS51910">
    <property type="entry name" value="GH18_2"/>
    <property type="match status" value="1"/>
</dbReference>
<dbReference type="InterPro" id="IPR001223">
    <property type="entry name" value="Glyco_hydro18_cat"/>
</dbReference>
<dbReference type="GO" id="GO:0005975">
    <property type="term" value="P:carbohydrate metabolic process"/>
    <property type="evidence" value="ECO:0007669"/>
    <property type="project" value="InterPro"/>
</dbReference>
<dbReference type="Gene3D" id="3.20.20.80">
    <property type="entry name" value="Glycosidases"/>
    <property type="match status" value="1"/>
</dbReference>
<dbReference type="SMART" id="SM00636">
    <property type="entry name" value="Glyco_18"/>
    <property type="match status" value="1"/>
</dbReference>
<accession>A0A0G0EWG2</accession>
<proteinExistence type="predicted"/>